<sequence length="305" mass="35806">MENNNSRRKKQKLDKFSEQVNRMRVIDAKEDDSLAFIHKYMVTGAFPHSEPDKNFYSIVNGNNAIWVKGGTDVDVETGEEISVGVPYGTLPRIIAAWISTEAYRKKSREIQLGLSLTHFLKELDLNRTGGKRGDIGRVKEQLYRLANCEIGYKRVTQDEEKTKKESRRYRIIEGEQFWDWKIPNQLEIFGSYILLDRSFYKKLIEKPVPIDMRALKAIKSSAVALDLYMWLTYRVSYLNHSTTISWDQVMNQLGASYNETKYFAREARKYLKTIKSFWPELHYKTPRGRLFLDAKSRPHIKKKSW</sequence>
<dbReference type="RefSeq" id="WP_073068238.1">
    <property type="nucleotide sequence ID" value="NZ_FQUS01000032.1"/>
</dbReference>
<accession>A0A1M5KIL8</accession>
<dbReference type="AlphaFoldDB" id="A0A1M5KIL8"/>
<dbReference type="Pfam" id="PF04796">
    <property type="entry name" value="RepA_C"/>
    <property type="match status" value="1"/>
</dbReference>
<dbReference type="OrthoDB" id="1524783at2"/>
<evidence type="ECO:0000313" key="1">
    <source>
        <dbReference type="EMBL" id="SHG52724.1"/>
    </source>
</evidence>
<dbReference type="InterPro" id="IPR006881">
    <property type="entry name" value="RepA_C"/>
</dbReference>
<proteinExistence type="predicted"/>
<evidence type="ECO:0000313" key="2">
    <source>
        <dbReference type="Proteomes" id="UP000184041"/>
    </source>
</evidence>
<dbReference type="EMBL" id="FQUS01000032">
    <property type="protein sequence ID" value="SHG52724.1"/>
    <property type="molecule type" value="Genomic_DNA"/>
</dbReference>
<name>A0A1M5KIL8_9BACT</name>
<gene>
    <name evidence="1" type="ORF">SAMN05443144_13227</name>
</gene>
<keyword evidence="2" id="KW-1185">Reference proteome</keyword>
<reference evidence="1 2" key="1">
    <citation type="submission" date="2016-11" db="EMBL/GenBank/DDBJ databases">
        <authorList>
            <person name="Jaros S."/>
            <person name="Januszkiewicz K."/>
            <person name="Wedrychowicz H."/>
        </authorList>
    </citation>
    <scope>NUCLEOTIDE SEQUENCE [LARGE SCALE GENOMIC DNA]</scope>
    <source>
        <strain evidence="1 2">DSM 21986</strain>
    </source>
</reference>
<organism evidence="1 2">
    <name type="scientific">Fodinibius roseus</name>
    <dbReference type="NCBI Taxonomy" id="1194090"/>
    <lineage>
        <taxon>Bacteria</taxon>
        <taxon>Pseudomonadati</taxon>
        <taxon>Balneolota</taxon>
        <taxon>Balneolia</taxon>
        <taxon>Balneolales</taxon>
        <taxon>Balneolaceae</taxon>
        <taxon>Fodinibius</taxon>
    </lineage>
</organism>
<dbReference type="Proteomes" id="UP000184041">
    <property type="component" value="Unassembled WGS sequence"/>
</dbReference>
<protein>
    <submittedName>
        <fullName evidence="1">RepA protein</fullName>
    </submittedName>
</protein>
<dbReference type="STRING" id="1194090.SAMN05443144_13227"/>